<gene>
    <name evidence="1" type="ORF">HQ605_19605</name>
</gene>
<reference evidence="1 2" key="1">
    <citation type="submission" date="2020-06" db="EMBL/GenBank/DDBJ databases">
        <title>Taxonomy, biology and ecology of Rhodococcus bacteria occurring in California pistachio and other woody hosts as revealed by genome sequence analyses.</title>
        <authorList>
            <person name="Gai Y."/>
            <person name="Riely B."/>
        </authorList>
    </citation>
    <scope>NUCLEOTIDE SEQUENCE [LARGE SCALE GENOMIC DNA]</scope>
    <source>
        <strain evidence="1 2">BP-284</strain>
    </source>
</reference>
<keyword evidence="2" id="KW-1185">Reference proteome</keyword>
<protein>
    <submittedName>
        <fullName evidence="1">Uncharacterized protein</fullName>
    </submittedName>
</protein>
<sequence>MLVDPDGKAAEANRSIAAGTGTAMSTYLNAPNTRLLFDHYYEQTGFDYGVDPNFLYGCLRSETQNFPDEPLPTPTGIIARSNQLETVRLAVAEARRLNSKVKVIVSGPWVRNVASSDGDCVLALGRFTMSSTTAVIASPGQVGQQAWTARQAGHVQDIYDFASNTNEYPTLSQIAVNNAYEGMRLGIAKPFLTYGTSVDYYSQGIR</sequence>
<evidence type="ECO:0000313" key="1">
    <source>
        <dbReference type="EMBL" id="MBY6323022.1"/>
    </source>
</evidence>
<comment type="caution">
    <text evidence="1">The sequence shown here is derived from an EMBL/GenBank/DDBJ whole genome shotgun (WGS) entry which is preliminary data.</text>
</comment>
<dbReference type="EMBL" id="JABUKG010000039">
    <property type="protein sequence ID" value="MBY6323022.1"/>
    <property type="molecule type" value="Genomic_DNA"/>
</dbReference>
<dbReference type="RefSeq" id="WP_157889551.1">
    <property type="nucleotide sequence ID" value="NZ_JABUKE010000045.1"/>
</dbReference>
<organism evidence="1 2">
    <name type="scientific">Rhodococcoides kroppenstedtii</name>
    <dbReference type="NCBI Taxonomy" id="293050"/>
    <lineage>
        <taxon>Bacteria</taxon>
        <taxon>Bacillati</taxon>
        <taxon>Actinomycetota</taxon>
        <taxon>Actinomycetes</taxon>
        <taxon>Mycobacteriales</taxon>
        <taxon>Nocardiaceae</taxon>
        <taxon>Rhodococcoides</taxon>
    </lineage>
</organism>
<accession>A0ABS7NZ68</accession>
<proteinExistence type="predicted"/>
<dbReference type="Proteomes" id="UP001520140">
    <property type="component" value="Unassembled WGS sequence"/>
</dbReference>
<evidence type="ECO:0000313" key="2">
    <source>
        <dbReference type="Proteomes" id="UP001520140"/>
    </source>
</evidence>
<name>A0ABS7NZ68_9NOCA</name>